<keyword evidence="4 6" id="KW-0378">Hydrolase</keyword>
<dbReference type="Proteomes" id="UP000247409">
    <property type="component" value="Unassembled WGS sequence"/>
</dbReference>
<dbReference type="STRING" id="448386.A0A2V3ITF1"/>
<dbReference type="OrthoDB" id="4676at2759"/>
<dbReference type="EMBL" id="NBIV01000061">
    <property type="protein sequence ID" value="PXF45395.1"/>
    <property type="molecule type" value="Genomic_DNA"/>
</dbReference>
<dbReference type="InterPro" id="IPR010158">
    <property type="entry name" value="Amidase_Cbmase"/>
</dbReference>
<keyword evidence="5" id="KW-0464">Manganese</keyword>
<evidence type="ECO:0000256" key="3">
    <source>
        <dbReference type="ARBA" id="ARBA00022723"/>
    </source>
</evidence>
<dbReference type="InterPro" id="IPR002933">
    <property type="entry name" value="Peptidase_M20"/>
</dbReference>
<accession>A0A2V3ITF1</accession>
<sequence>MYDGTLGVIGAIEAVRALRESGFSPRRSISVVMFTSEEPTRFGLSCIGSRLLVGALQTKALDDLKDASGVSFHEARNQAGYEGDISTVRLDAQSFSAFVELHIEQADVLETTGVNIGAVTHIAAPAAAEVTFEGSGGHAGSWLMKYRNDAGLAGAQLALAVERIALDRGDDCVATTGKFEVFPGAINSVPKIARLGIDVRDVNLERRDSALQDIEKEMMQIATLRNVTANFMVNNRDDPAACDGRVVNAVIEEAAELNLSFSQMVSRAYHDALFMAKQFPTGMIFVPCRKGVSHRPDEFVDEHDIHNGVAVLAGVLVRLAGEEKTEL</sequence>
<dbReference type="SUPFAM" id="SSF53187">
    <property type="entry name" value="Zn-dependent exopeptidases"/>
    <property type="match status" value="1"/>
</dbReference>
<dbReference type="GO" id="GO:0046872">
    <property type="term" value="F:metal ion binding"/>
    <property type="evidence" value="ECO:0007669"/>
    <property type="project" value="UniProtKB-KW"/>
</dbReference>
<evidence type="ECO:0000313" key="7">
    <source>
        <dbReference type="Proteomes" id="UP000247409"/>
    </source>
</evidence>
<comment type="cofactor">
    <cofactor evidence="1">
        <name>Mn(2+)</name>
        <dbReference type="ChEBI" id="CHEBI:29035"/>
    </cofactor>
</comment>
<dbReference type="PANTHER" id="PTHR32494:SF19">
    <property type="entry name" value="ALLANTOATE DEIMINASE-RELATED"/>
    <property type="match status" value="1"/>
</dbReference>
<dbReference type="Gene3D" id="3.30.70.360">
    <property type="match status" value="1"/>
</dbReference>
<comment type="caution">
    <text evidence="6">The sequence shown here is derived from an EMBL/GenBank/DDBJ whole genome shotgun (WGS) entry which is preliminary data.</text>
</comment>
<gene>
    <name evidence="6" type="ORF">BWQ96_04810</name>
</gene>
<evidence type="ECO:0000256" key="2">
    <source>
        <dbReference type="ARBA" id="ARBA00011738"/>
    </source>
</evidence>
<protein>
    <submittedName>
        <fullName evidence="6">Ureidoglycolate hydrolase</fullName>
    </submittedName>
</protein>
<dbReference type="AlphaFoldDB" id="A0A2V3ITF1"/>
<dbReference type="GO" id="GO:0016813">
    <property type="term" value="F:hydrolase activity, acting on carbon-nitrogen (but not peptide) bonds, in linear amidines"/>
    <property type="evidence" value="ECO:0007669"/>
    <property type="project" value="InterPro"/>
</dbReference>
<dbReference type="Gene3D" id="3.40.630.10">
    <property type="entry name" value="Zn peptidases"/>
    <property type="match status" value="1"/>
</dbReference>
<dbReference type="InterPro" id="IPR036264">
    <property type="entry name" value="Bact_exopeptidase_dim_dom"/>
</dbReference>
<evidence type="ECO:0000313" key="6">
    <source>
        <dbReference type="EMBL" id="PXF45395.1"/>
    </source>
</evidence>
<dbReference type="PANTHER" id="PTHR32494">
    <property type="entry name" value="ALLANTOATE DEIMINASE-RELATED"/>
    <property type="match status" value="1"/>
</dbReference>
<dbReference type="Pfam" id="PF01546">
    <property type="entry name" value="Peptidase_M20"/>
    <property type="match status" value="1"/>
</dbReference>
<evidence type="ECO:0000256" key="5">
    <source>
        <dbReference type="ARBA" id="ARBA00023211"/>
    </source>
</evidence>
<reference evidence="6 7" key="1">
    <citation type="journal article" date="2018" name="Mol. Biol. Evol.">
        <title>Analysis of the draft genome of the red seaweed Gracilariopsis chorda provides insights into genome size evolution in Rhodophyta.</title>
        <authorList>
            <person name="Lee J."/>
            <person name="Yang E.C."/>
            <person name="Graf L."/>
            <person name="Yang J.H."/>
            <person name="Qiu H."/>
            <person name="Zel Zion U."/>
            <person name="Chan C.X."/>
            <person name="Stephens T.G."/>
            <person name="Weber A.P.M."/>
            <person name="Boo G.H."/>
            <person name="Boo S.M."/>
            <person name="Kim K.M."/>
            <person name="Shin Y."/>
            <person name="Jung M."/>
            <person name="Lee S.J."/>
            <person name="Yim H.S."/>
            <person name="Lee J.H."/>
            <person name="Bhattacharya D."/>
            <person name="Yoon H.S."/>
        </authorList>
    </citation>
    <scope>NUCLEOTIDE SEQUENCE [LARGE SCALE GENOMIC DNA]</scope>
    <source>
        <strain evidence="6 7">SKKU-2015</strain>
        <tissue evidence="6">Whole body</tissue>
    </source>
</reference>
<dbReference type="SUPFAM" id="SSF55031">
    <property type="entry name" value="Bacterial exopeptidase dimerisation domain"/>
    <property type="match status" value="1"/>
</dbReference>
<keyword evidence="3" id="KW-0479">Metal-binding</keyword>
<dbReference type="NCBIfam" id="TIGR01879">
    <property type="entry name" value="hydantase"/>
    <property type="match status" value="1"/>
</dbReference>
<proteinExistence type="predicted"/>
<keyword evidence="7" id="KW-1185">Reference proteome</keyword>
<evidence type="ECO:0000256" key="4">
    <source>
        <dbReference type="ARBA" id="ARBA00022801"/>
    </source>
</evidence>
<evidence type="ECO:0000256" key="1">
    <source>
        <dbReference type="ARBA" id="ARBA00001936"/>
    </source>
</evidence>
<organism evidence="6 7">
    <name type="scientific">Gracilariopsis chorda</name>
    <dbReference type="NCBI Taxonomy" id="448386"/>
    <lineage>
        <taxon>Eukaryota</taxon>
        <taxon>Rhodophyta</taxon>
        <taxon>Florideophyceae</taxon>
        <taxon>Rhodymeniophycidae</taxon>
        <taxon>Gracilariales</taxon>
        <taxon>Gracilariaceae</taxon>
        <taxon>Gracilariopsis</taxon>
    </lineage>
</organism>
<name>A0A2V3ITF1_9FLOR</name>
<comment type="subunit">
    <text evidence="2">Homodimer.</text>
</comment>